<comment type="caution">
    <text evidence="1">The sequence shown here is derived from an EMBL/GenBank/DDBJ whole genome shotgun (WGS) entry which is preliminary data.</text>
</comment>
<organism evidence="1 2">
    <name type="scientific">Hypoxylon rubiginosum</name>
    <dbReference type="NCBI Taxonomy" id="110542"/>
    <lineage>
        <taxon>Eukaryota</taxon>
        <taxon>Fungi</taxon>
        <taxon>Dikarya</taxon>
        <taxon>Ascomycota</taxon>
        <taxon>Pezizomycotina</taxon>
        <taxon>Sordariomycetes</taxon>
        <taxon>Xylariomycetidae</taxon>
        <taxon>Xylariales</taxon>
        <taxon>Hypoxylaceae</taxon>
        <taxon>Hypoxylon</taxon>
    </lineage>
</organism>
<dbReference type="Proteomes" id="UP001497700">
    <property type="component" value="Unassembled WGS sequence"/>
</dbReference>
<protein>
    <submittedName>
        <fullName evidence="1">Dihydroneopterin aldolase-domain-containing protein</fullName>
    </submittedName>
</protein>
<sequence length="357" mass="38279">MLSSLWKPAPQKTMGGPPTSDEADPPAPLVSAWRARADAGEPVAVVRVRNLQGAIPVGRDAWGRPGKLQPVLLSSEVSFAAPFATAAPESSGRADRLDDGTVHYGTLSKTLLGSLELWGQAASSNKPKTGPAAASENAKAVEEQVRTPRTADVVELLWVRMTGRVVDGSRIALPLDQLPFLDAAKLRSLALTVHLPKASLLGAGVSLTTAASFREEDDVLKEGDDDETGGGNKNPLRSYSRTLRIAGLHVPTLVGVNANERKAKQMLIADVEIDRFDVADDIHSDLEKVIVETMETSSFETLEALASHMAEKILSDFRIGDDPKPMKERGWRVKICLEKPIAVPFAECPAVEVTMGL</sequence>
<reference evidence="1 2" key="1">
    <citation type="journal article" date="2022" name="New Phytol.">
        <title>Ecological generalism drives hyperdiversity of secondary metabolite gene clusters in xylarialean endophytes.</title>
        <authorList>
            <person name="Franco M.E.E."/>
            <person name="Wisecaver J.H."/>
            <person name="Arnold A.E."/>
            <person name="Ju Y.M."/>
            <person name="Slot J.C."/>
            <person name="Ahrendt S."/>
            <person name="Moore L.P."/>
            <person name="Eastman K.E."/>
            <person name="Scott K."/>
            <person name="Konkel Z."/>
            <person name="Mondo S.J."/>
            <person name="Kuo A."/>
            <person name="Hayes R.D."/>
            <person name="Haridas S."/>
            <person name="Andreopoulos B."/>
            <person name="Riley R."/>
            <person name="LaButti K."/>
            <person name="Pangilinan J."/>
            <person name="Lipzen A."/>
            <person name="Amirebrahimi M."/>
            <person name="Yan J."/>
            <person name="Adam C."/>
            <person name="Keymanesh K."/>
            <person name="Ng V."/>
            <person name="Louie K."/>
            <person name="Northen T."/>
            <person name="Drula E."/>
            <person name="Henrissat B."/>
            <person name="Hsieh H.M."/>
            <person name="Youens-Clark K."/>
            <person name="Lutzoni F."/>
            <person name="Miadlikowska J."/>
            <person name="Eastwood D.C."/>
            <person name="Hamelin R.C."/>
            <person name="Grigoriev I.V."/>
            <person name="U'Ren J.M."/>
        </authorList>
    </citation>
    <scope>NUCLEOTIDE SEQUENCE [LARGE SCALE GENOMIC DNA]</scope>
    <source>
        <strain evidence="1 2">CBS 119005</strain>
    </source>
</reference>
<evidence type="ECO:0000313" key="2">
    <source>
        <dbReference type="Proteomes" id="UP001497700"/>
    </source>
</evidence>
<accession>A0ACB9YNG6</accession>
<evidence type="ECO:0000313" key="1">
    <source>
        <dbReference type="EMBL" id="KAI4860934.1"/>
    </source>
</evidence>
<dbReference type="EMBL" id="MU393567">
    <property type="protein sequence ID" value="KAI4860934.1"/>
    <property type="molecule type" value="Genomic_DNA"/>
</dbReference>
<name>A0ACB9YNG6_9PEZI</name>
<keyword evidence="2" id="KW-1185">Reference proteome</keyword>
<proteinExistence type="predicted"/>
<gene>
    <name evidence="1" type="ORF">F4820DRAFT_435233</name>
</gene>